<sequence length="492" mass="56801">MSNLSFFINKILLDNEISYEWSNKLKKEVESLTEKKFSHYQDLTNLAFVTIDGADAKDFDDALYCEKSDEGFLLYVAIADVAGYVEQNSILDKEAFIRGTSIYFPKKVVPMLHEKISNDYCSLLPHKNRNVLSAKIYTDKDGEVISYQFFEAVINSKQRLTYNEAEEIIHHNNHQDLDQSIKDNISNLSKLAKLQLKKRAQRGALEINSQEPILDINENEKVLKVTTPTRKHSHKLVEECMLLANICAADFLKNNYGFGLYRIHEEPDLARLESVKNFFKLNGIKHFNKCSELDVINKCLNHATNHDLENVMNIFVLQNLKRAEYSTKEVGHFGLQLERYTHFTSPIRRYPDLIVHRMIKNIINEQNIKFDSMQLDQDCEKLSFLEKRAEKVSRQVVQYLICCHLKSKIGSDIETQVTGITDFGLFAELENMFVSGLIHVSDLPGDRYYYNKESNILAGRRTGKKFRLGDKIKSKILNVIPEEGKITLKPLI</sequence>
<evidence type="ECO:0000256" key="5">
    <source>
        <dbReference type="ARBA" id="ARBA00022801"/>
    </source>
</evidence>
<dbReference type="Pfam" id="PF00773">
    <property type="entry name" value="RNB"/>
    <property type="match status" value="1"/>
</dbReference>
<keyword evidence="6" id="KW-0269">Exonuclease</keyword>
<evidence type="ECO:0000313" key="10">
    <source>
        <dbReference type="Proteomes" id="UP000010116"/>
    </source>
</evidence>
<dbReference type="HOGENOM" id="CLU_002333_7_3_6"/>
<evidence type="ECO:0000256" key="6">
    <source>
        <dbReference type="ARBA" id="ARBA00022839"/>
    </source>
</evidence>
<proteinExistence type="predicted"/>
<keyword evidence="5 9" id="KW-0378">Hydrolase</keyword>
<gene>
    <name evidence="9" type="primary">rnr</name>
    <name evidence="9" type="ORF">NT02SARS_0144</name>
</gene>
<dbReference type="NCBIfam" id="TIGR00358">
    <property type="entry name" value="3_prime_RNase"/>
    <property type="match status" value="1"/>
</dbReference>
<dbReference type="GO" id="GO:0005829">
    <property type="term" value="C:cytosol"/>
    <property type="evidence" value="ECO:0007669"/>
    <property type="project" value="TreeGrafter"/>
</dbReference>
<comment type="catalytic activity">
    <reaction evidence="1">
        <text>Exonucleolytic cleavage in the 3'- to 5'-direction to yield nucleoside 5'-phosphates.</text>
        <dbReference type="EC" id="3.1.13.1"/>
    </reaction>
</comment>
<keyword evidence="4" id="KW-0540">Nuclease</keyword>
<dbReference type="AlphaFoldDB" id="J5KG81"/>
<dbReference type="PROSITE" id="PS50126">
    <property type="entry name" value="S1"/>
    <property type="match status" value="1"/>
</dbReference>
<dbReference type="InterPro" id="IPR003029">
    <property type="entry name" value="S1_domain"/>
</dbReference>
<dbReference type="EMBL" id="JH611165">
    <property type="protein sequence ID" value="EJP73513.1"/>
    <property type="molecule type" value="Genomic_DNA"/>
</dbReference>
<dbReference type="InterPro" id="IPR001900">
    <property type="entry name" value="RNase_II/R"/>
</dbReference>
<evidence type="ECO:0000256" key="3">
    <source>
        <dbReference type="ARBA" id="ARBA00022490"/>
    </source>
</evidence>
<reference evidence="9 10" key="1">
    <citation type="journal article" date="2012" name="ISME J.">
        <title>Genomic insights to SAR86, an abundant and uncultivated marine bacterial lineage.</title>
        <authorList>
            <person name="Dupont C.L."/>
            <person name="Rusch D.B."/>
            <person name="Yooseph S."/>
            <person name="Lombardo M.J."/>
            <person name="Richter R.A."/>
            <person name="Valas R."/>
            <person name="Novotny M."/>
            <person name="Yee-Greenbaum J."/>
            <person name="Selengut J.D."/>
            <person name="Haft D.H."/>
            <person name="Halpern A.L."/>
            <person name="Lasken R.S."/>
            <person name="Nealson K."/>
            <person name="Friedman R."/>
            <person name="Venter J.C."/>
        </authorList>
    </citation>
    <scope>NUCLEOTIDE SEQUENCE [LARGE SCALE GENOMIC DNA]</scope>
</reference>
<dbReference type="InterPro" id="IPR012340">
    <property type="entry name" value="NA-bd_OB-fold"/>
</dbReference>
<dbReference type="PANTHER" id="PTHR23355">
    <property type="entry name" value="RIBONUCLEASE"/>
    <property type="match status" value="1"/>
</dbReference>
<dbReference type="Proteomes" id="UP000010116">
    <property type="component" value="Unassembled WGS sequence"/>
</dbReference>
<protein>
    <recommendedName>
        <fullName evidence="2">exoribonuclease II</fullName>
        <ecNumber evidence="2">3.1.13.1</ecNumber>
    </recommendedName>
</protein>
<keyword evidence="3" id="KW-0963">Cytoplasm</keyword>
<feature type="domain" description="S1 motif" evidence="8">
    <location>
        <begin position="410"/>
        <end position="491"/>
    </location>
</feature>
<dbReference type="SMART" id="SM00955">
    <property type="entry name" value="RNB"/>
    <property type="match status" value="1"/>
</dbReference>
<dbReference type="Pfam" id="PF00575">
    <property type="entry name" value="S1"/>
    <property type="match status" value="1"/>
</dbReference>
<evidence type="ECO:0000256" key="2">
    <source>
        <dbReference type="ARBA" id="ARBA00012163"/>
    </source>
</evidence>
<dbReference type="SMART" id="SM00316">
    <property type="entry name" value="S1"/>
    <property type="match status" value="1"/>
</dbReference>
<dbReference type="SUPFAM" id="SSF50249">
    <property type="entry name" value="Nucleic acid-binding proteins"/>
    <property type="match status" value="2"/>
</dbReference>
<dbReference type="CDD" id="cd04471">
    <property type="entry name" value="S1_RNase_R"/>
    <property type="match status" value="1"/>
</dbReference>
<organism evidence="9 10">
    <name type="scientific">SAR86 cluster bacterium SAR86B</name>
    <dbReference type="NCBI Taxonomy" id="1123867"/>
    <lineage>
        <taxon>Bacteria</taxon>
        <taxon>Pseudomonadati</taxon>
        <taxon>Pseudomonadota</taxon>
        <taxon>Gammaproteobacteria</taxon>
        <taxon>SAR86 cluster</taxon>
    </lineage>
</organism>
<evidence type="ECO:0000259" key="8">
    <source>
        <dbReference type="PROSITE" id="PS50126"/>
    </source>
</evidence>
<accession>J5KG81</accession>
<dbReference type="Gene3D" id="2.40.50.140">
    <property type="entry name" value="Nucleic acid-binding proteins"/>
    <property type="match status" value="1"/>
</dbReference>
<dbReference type="EC" id="3.1.13.1" evidence="2"/>
<dbReference type="GO" id="GO:0008859">
    <property type="term" value="F:exoribonuclease II activity"/>
    <property type="evidence" value="ECO:0007669"/>
    <property type="project" value="UniProtKB-EC"/>
</dbReference>
<dbReference type="PANTHER" id="PTHR23355:SF9">
    <property type="entry name" value="DIS3-LIKE EXONUCLEASE 2"/>
    <property type="match status" value="1"/>
</dbReference>
<dbReference type="GO" id="GO:0003723">
    <property type="term" value="F:RNA binding"/>
    <property type="evidence" value="ECO:0007669"/>
    <property type="project" value="UniProtKB-KW"/>
</dbReference>
<dbReference type="InterPro" id="IPR050180">
    <property type="entry name" value="RNR_Ribonuclease"/>
</dbReference>
<name>J5KG81_9GAMM</name>
<evidence type="ECO:0000313" key="9">
    <source>
        <dbReference type="EMBL" id="EJP73513.1"/>
    </source>
</evidence>
<evidence type="ECO:0000256" key="1">
    <source>
        <dbReference type="ARBA" id="ARBA00001849"/>
    </source>
</evidence>
<dbReference type="InterPro" id="IPR004476">
    <property type="entry name" value="RNase_II/RNase_R"/>
</dbReference>
<dbReference type="InterPro" id="IPR022966">
    <property type="entry name" value="RNase_II/R_CS"/>
</dbReference>
<dbReference type="PROSITE" id="PS01175">
    <property type="entry name" value="RIBONUCLEASE_II"/>
    <property type="match status" value="1"/>
</dbReference>
<dbReference type="GO" id="GO:0006402">
    <property type="term" value="P:mRNA catabolic process"/>
    <property type="evidence" value="ECO:0007669"/>
    <property type="project" value="TreeGrafter"/>
</dbReference>
<evidence type="ECO:0000256" key="4">
    <source>
        <dbReference type="ARBA" id="ARBA00022722"/>
    </source>
</evidence>
<keyword evidence="7" id="KW-0694">RNA-binding</keyword>
<evidence type="ECO:0000256" key="7">
    <source>
        <dbReference type="ARBA" id="ARBA00022884"/>
    </source>
</evidence>